<dbReference type="Proteomes" id="UP000655366">
    <property type="component" value="Unassembled WGS sequence"/>
</dbReference>
<evidence type="ECO:0000313" key="1">
    <source>
        <dbReference type="EMBL" id="MBG0738387.1"/>
    </source>
</evidence>
<dbReference type="InterPro" id="IPR010985">
    <property type="entry name" value="Ribbon_hlx_hlx"/>
</dbReference>
<proteinExistence type="predicted"/>
<evidence type="ECO:0000313" key="2">
    <source>
        <dbReference type="Proteomes" id="UP000655366"/>
    </source>
</evidence>
<dbReference type="RefSeq" id="WP_196395329.1">
    <property type="nucleotide sequence ID" value="NZ_JADNYM010000003.1"/>
</dbReference>
<name>A0A931G961_9MICC</name>
<dbReference type="GO" id="GO:0006355">
    <property type="term" value="P:regulation of DNA-templated transcription"/>
    <property type="evidence" value="ECO:0007669"/>
    <property type="project" value="InterPro"/>
</dbReference>
<organism evidence="1 2">
    <name type="scientific">Arthrobacter terrae</name>
    <dbReference type="NCBI Taxonomy" id="2935737"/>
    <lineage>
        <taxon>Bacteria</taxon>
        <taxon>Bacillati</taxon>
        <taxon>Actinomycetota</taxon>
        <taxon>Actinomycetes</taxon>
        <taxon>Micrococcales</taxon>
        <taxon>Micrococcaceae</taxon>
        <taxon>Arthrobacter</taxon>
    </lineage>
</organism>
<accession>A0A931G961</accession>
<sequence length="77" mass="8866">MAKTPMNVWIDRDLDSRLDAPAKRTGRTKSFYAVEAIKEFLQAQEDYFLAKDSRAEFCNSGEAAIDMEDVDWDSLDR</sequence>
<dbReference type="AlphaFoldDB" id="A0A931G961"/>
<keyword evidence="2" id="KW-1185">Reference proteome</keyword>
<gene>
    <name evidence="1" type="ORF">IV500_02945</name>
</gene>
<comment type="caution">
    <text evidence="1">The sequence shown here is derived from an EMBL/GenBank/DDBJ whole genome shotgun (WGS) entry which is preliminary data.</text>
</comment>
<dbReference type="EMBL" id="JADNYM010000003">
    <property type="protein sequence ID" value="MBG0738387.1"/>
    <property type="molecule type" value="Genomic_DNA"/>
</dbReference>
<dbReference type="SUPFAM" id="SSF47598">
    <property type="entry name" value="Ribbon-helix-helix"/>
    <property type="match status" value="1"/>
</dbReference>
<reference evidence="1 2" key="1">
    <citation type="submission" date="2020-11" db="EMBL/GenBank/DDBJ databases">
        <title>Arthrobacter antarcticus sp. nov., isolated from Antarctic Soil.</title>
        <authorList>
            <person name="Li J."/>
        </authorList>
    </citation>
    <scope>NUCLEOTIDE SEQUENCE [LARGE SCALE GENOMIC DNA]</scope>
    <source>
        <strain evidence="1 2">Z1-20</strain>
    </source>
</reference>
<protein>
    <submittedName>
        <fullName evidence="1">Translation repressor RelB</fullName>
    </submittedName>
</protein>